<accession>A0A0G0GCV3</accession>
<dbReference type="CDD" id="cd02870">
    <property type="entry name" value="PseudoU_synth_RsuA_like"/>
    <property type="match status" value="1"/>
</dbReference>
<dbReference type="InterPro" id="IPR020094">
    <property type="entry name" value="TruA/RsuA/RluB/E/F_N"/>
</dbReference>
<dbReference type="Gene3D" id="3.30.70.1560">
    <property type="entry name" value="Alpha-L RNA-binding motif"/>
    <property type="match status" value="1"/>
</dbReference>
<dbReference type="AlphaFoldDB" id="A0A0G0GCV3"/>
<dbReference type="Gene3D" id="3.30.70.580">
    <property type="entry name" value="Pseudouridine synthase I, catalytic domain, N-terminal subdomain"/>
    <property type="match status" value="1"/>
</dbReference>
<evidence type="ECO:0000259" key="5">
    <source>
        <dbReference type="SMART" id="SM00363"/>
    </source>
</evidence>
<dbReference type="EC" id="5.4.99.-" evidence="4"/>
<protein>
    <recommendedName>
        <fullName evidence="4">Pseudouridine synthase</fullName>
        <ecNumber evidence="4">5.4.99.-</ecNumber>
    </recommendedName>
</protein>
<dbReference type="GO" id="GO:0000455">
    <property type="term" value="P:enzyme-directed rRNA pseudouridine synthesis"/>
    <property type="evidence" value="ECO:0007669"/>
    <property type="project" value="UniProtKB-ARBA"/>
</dbReference>
<organism evidence="6 7">
    <name type="scientific">Candidatus Magasanikbacteria bacterium GW2011_GWC2_37_14</name>
    <dbReference type="NCBI Taxonomy" id="1619046"/>
    <lineage>
        <taxon>Bacteria</taxon>
        <taxon>Candidatus Magasanikiibacteriota</taxon>
    </lineage>
</organism>
<evidence type="ECO:0000256" key="4">
    <source>
        <dbReference type="RuleBase" id="RU003887"/>
    </source>
</evidence>
<dbReference type="Proteomes" id="UP000034849">
    <property type="component" value="Unassembled WGS sequence"/>
</dbReference>
<comment type="caution">
    <text evidence="6">The sequence shown here is derived from an EMBL/GenBank/DDBJ whole genome shotgun (WGS) entry which is preliminary data.</text>
</comment>
<dbReference type="SMART" id="SM00363">
    <property type="entry name" value="S4"/>
    <property type="match status" value="1"/>
</dbReference>
<proteinExistence type="inferred from homology"/>
<reference evidence="6 7" key="1">
    <citation type="journal article" date="2015" name="Nature">
        <title>rRNA introns, odd ribosomes, and small enigmatic genomes across a large radiation of phyla.</title>
        <authorList>
            <person name="Brown C.T."/>
            <person name="Hug L.A."/>
            <person name="Thomas B.C."/>
            <person name="Sharon I."/>
            <person name="Castelle C.J."/>
            <person name="Singh A."/>
            <person name="Wilkins M.J."/>
            <person name="Williams K.H."/>
            <person name="Banfield J.F."/>
        </authorList>
    </citation>
    <scope>NUCLEOTIDE SEQUENCE [LARGE SCALE GENOMIC DNA]</scope>
</reference>
<dbReference type="InterPro" id="IPR036986">
    <property type="entry name" value="S4_RNA-bd_sf"/>
</dbReference>
<dbReference type="PROSITE" id="PS01149">
    <property type="entry name" value="PSI_RSU"/>
    <property type="match status" value="1"/>
</dbReference>
<dbReference type="InterPro" id="IPR020103">
    <property type="entry name" value="PsdUridine_synth_cat_dom_sf"/>
</dbReference>
<dbReference type="SUPFAM" id="SSF55120">
    <property type="entry name" value="Pseudouridine synthase"/>
    <property type="match status" value="1"/>
</dbReference>
<keyword evidence="3" id="KW-0694">RNA-binding</keyword>
<gene>
    <name evidence="6" type="ORF">US42_C0005G0032</name>
</gene>
<dbReference type="GO" id="GO:0120159">
    <property type="term" value="F:rRNA pseudouridine synthase activity"/>
    <property type="evidence" value="ECO:0007669"/>
    <property type="project" value="UniProtKB-ARBA"/>
</dbReference>
<dbReference type="Pfam" id="PF00849">
    <property type="entry name" value="PseudoU_synth_2"/>
    <property type="match status" value="1"/>
</dbReference>
<dbReference type="Pfam" id="PF01479">
    <property type="entry name" value="S4"/>
    <property type="match status" value="1"/>
</dbReference>
<dbReference type="NCBIfam" id="TIGR00093">
    <property type="entry name" value="pseudouridine synthase"/>
    <property type="match status" value="1"/>
</dbReference>
<dbReference type="CDD" id="cd00165">
    <property type="entry name" value="S4"/>
    <property type="match status" value="1"/>
</dbReference>
<evidence type="ECO:0000313" key="6">
    <source>
        <dbReference type="EMBL" id="KKQ27807.1"/>
    </source>
</evidence>
<keyword evidence="2 4" id="KW-0413">Isomerase</keyword>
<dbReference type="InterPro" id="IPR006145">
    <property type="entry name" value="PsdUridine_synth_RsuA/RluA"/>
</dbReference>
<name>A0A0G0GCV3_9BACT</name>
<dbReference type="STRING" id="1619046.US42_C0005G0032"/>
<evidence type="ECO:0000256" key="3">
    <source>
        <dbReference type="PROSITE-ProRule" id="PRU00182"/>
    </source>
</evidence>
<evidence type="ECO:0000256" key="1">
    <source>
        <dbReference type="ARBA" id="ARBA00008348"/>
    </source>
</evidence>
<evidence type="ECO:0000313" key="7">
    <source>
        <dbReference type="Proteomes" id="UP000034849"/>
    </source>
</evidence>
<dbReference type="PANTHER" id="PTHR47683">
    <property type="entry name" value="PSEUDOURIDINE SYNTHASE FAMILY PROTEIN-RELATED"/>
    <property type="match status" value="1"/>
</dbReference>
<dbReference type="InterPro" id="IPR042092">
    <property type="entry name" value="PsdUridine_s_RsuA/RluB/E/F_cat"/>
</dbReference>
<dbReference type="EMBL" id="LBSX01000005">
    <property type="protein sequence ID" value="KKQ27807.1"/>
    <property type="molecule type" value="Genomic_DNA"/>
</dbReference>
<evidence type="ECO:0000256" key="2">
    <source>
        <dbReference type="ARBA" id="ARBA00023235"/>
    </source>
</evidence>
<dbReference type="FunFam" id="3.10.290.10:FF:000003">
    <property type="entry name" value="Pseudouridine synthase"/>
    <property type="match status" value="1"/>
</dbReference>
<sequence>MRLQKFIADQGICSRRKAEELILAKKVKVNGVVAEIGLKIDSEKDKVEVVNFNSPTTPAFSHPSSGRRGHVYIALNKPVGFICSASNEQGKTVLELLTKENYFGKEKLEIKDRVYPVGRLDKDSEGLVLLTNDGELTNKLIHPRYQHEKEYEVGLNKPLGKPEVKILENSMEIGPGERVWGIKIKDLVCKNDQTIATVILHEGKNRQIRRMFGKLGYKVMFLRRVRIGKLKLGTLPLGKWKMIGKIQII</sequence>
<dbReference type="Gene3D" id="3.10.290.10">
    <property type="entry name" value="RNA-binding S4 domain"/>
    <property type="match status" value="1"/>
</dbReference>
<dbReference type="InterPro" id="IPR050343">
    <property type="entry name" value="RsuA_PseudoU_synthase"/>
</dbReference>
<dbReference type="SUPFAM" id="SSF55174">
    <property type="entry name" value="Alpha-L RNA-binding motif"/>
    <property type="match status" value="1"/>
</dbReference>
<comment type="similarity">
    <text evidence="1 4">Belongs to the pseudouridine synthase RsuA family.</text>
</comment>
<feature type="domain" description="RNA-binding S4" evidence="5">
    <location>
        <begin position="1"/>
        <end position="63"/>
    </location>
</feature>
<dbReference type="PANTHER" id="PTHR47683:SF2">
    <property type="entry name" value="RNA-BINDING S4 DOMAIN-CONTAINING PROTEIN"/>
    <property type="match status" value="1"/>
</dbReference>
<dbReference type="InterPro" id="IPR018496">
    <property type="entry name" value="PsdUridine_synth_RsuA/RluB_CS"/>
</dbReference>
<dbReference type="GO" id="GO:0003723">
    <property type="term" value="F:RNA binding"/>
    <property type="evidence" value="ECO:0007669"/>
    <property type="project" value="UniProtKB-KW"/>
</dbReference>
<dbReference type="InterPro" id="IPR000748">
    <property type="entry name" value="PsdUridine_synth_RsuA/RluB/E/F"/>
</dbReference>
<dbReference type="PATRIC" id="fig|1619046.3.peg.361"/>
<dbReference type="PROSITE" id="PS50889">
    <property type="entry name" value="S4"/>
    <property type="match status" value="1"/>
</dbReference>
<dbReference type="InterPro" id="IPR002942">
    <property type="entry name" value="S4_RNA-bd"/>
</dbReference>